<dbReference type="EMBL" id="CABEEZ010000127">
    <property type="protein sequence ID" value="VTR53318.1"/>
    <property type="molecule type" value="Genomic_DNA"/>
</dbReference>
<evidence type="ECO:0000259" key="1">
    <source>
        <dbReference type="Pfam" id="PF20178"/>
    </source>
</evidence>
<organism evidence="2">
    <name type="scientific">Serratia fonticola</name>
    <dbReference type="NCBI Taxonomy" id="47917"/>
    <lineage>
        <taxon>Bacteria</taxon>
        <taxon>Pseudomonadati</taxon>
        <taxon>Pseudomonadota</taxon>
        <taxon>Gammaproteobacteria</taxon>
        <taxon>Enterobacterales</taxon>
        <taxon>Yersiniaceae</taxon>
        <taxon>Serratia</taxon>
    </lineage>
</organism>
<dbReference type="Pfam" id="PF20178">
    <property type="entry name" value="ToxA_N"/>
    <property type="match status" value="1"/>
</dbReference>
<protein>
    <recommendedName>
        <fullName evidence="1">Dermonecrotic toxin N-terminal domain-containing protein</fullName>
    </recommendedName>
</protein>
<proteinExistence type="predicted"/>
<feature type="domain" description="Dermonecrotic toxin N-terminal" evidence="1">
    <location>
        <begin position="3"/>
        <end position="97"/>
    </location>
</feature>
<evidence type="ECO:0000313" key="2">
    <source>
        <dbReference type="EMBL" id="VTR53318.1"/>
    </source>
</evidence>
<name>A0A4V6KU22_SERFO</name>
<sequence length="142" mass="16233">MEIDPDEFKFILFNGVIYENGEKIQTDPKVSNTLTGWVFSNFDSSIQNNLVDMNAMCGIYSSDLENNIEYNSRDAISIKPTQFINLVWDMDFYNFAKKNITDTLNNNKGMLIKKYFIDVVNDLDISGIDKTSVKDILNGIGY</sequence>
<accession>A0A4V6KU22</accession>
<gene>
    <name evidence="2" type="ORF">NCTC12965_06535</name>
</gene>
<reference evidence="2" key="1">
    <citation type="submission" date="2019-05" db="EMBL/GenBank/DDBJ databases">
        <authorList>
            <consortium name="Pathogen Informatics"/>
        </authorList>
    </citation>
    <scope>NUCLEOTIDE SEQUENCE [LARGE SCALE GENOMIC DNA]</scope>
    <source>
        <strain evidence="2">NCTC12965</strain>
    </source>
</reference>
<dbReference type="AlphaFoldDB" id="A0A4V6KU22"/>
<dbReference type="InterPro" id="IPR046673">
    <property type="entry name" value="ToxA_N"/>
</dbReference>